<sequence length="236" mass="26171">METAMHSFLVSVPQAAALWVVMLGGVLLAAAAIARVQQPKPPAAEVRADELRYASEIAVAADRAAATAARRRAEWTTAQERLDATWLAFDAADRTARQAAQACAYPLISKRRKPGENVERERYLHHAASEACRNREISIAQLNDVFAHRGWNARLHPVVQESLLRQAVREHRFDEYRKAMAAERDAWQEAESAAEALRSLRVEASSAVTRAGARQPVADEQWWADQWTTAELPAAA</sequence>
<feature type="transmembrane region" description="Helical" evidence="1">
    <location>
        <begin position="16"/>
        <end position="34"/>
    </location>
</feature>
<evidence type="ECO:0000256" key="1">
    <source>
        <dbReference type="SAM" id="Phobius"/>
    </source>
</evidence>
<keyword evidence="1" id="KW-0472">Membrane</keyword>
<accession>A0ABQ3ZA79</accession>
<keyword evidence="1" id="KW-1133">Transmembrane helix</keyword>
<dbReference type="Proteomes" id="UP000637628">
    <property type="component" value="Unassembled WGS sequence"/>
</dbReference>
<protein>
    <submittedName>
        <fullName evidence="2">Uncharacterized protein</fullName>
    </submittedName>
</protein>
<proteinExistence type="predicted"/>
<gene>
    <name evidence="2" type="ORF">Adu01nite_77990</name>
</gene>
<dbReference type="EMBL" id="BOML01000062">
    <property type="protein sequence ID" value="GIE06449.1"/>
    <property type="molecule type" value="Genomic_DNA"/>
</dbReference>
<comment type="caution">
    <text evidence="2">The sequence shown here is derived from an EMBL/GenBank/DDBJ whole genome shotgun (WGS) entry which is preliminary data.</text>
</comment>
<keyword evidence="1" id="KW-0812">Transmembrane</keyword>
<evidence type="ECO:0000313" key="2">
    <source>
        <dbReference type="EMBL" id="GIE06449.1"/>
    </source>
</evidence>
<reference evidence="2 3" key="1">
    <citation type="submission" date="2021-01" db="EMBL/GenBank/DDBJ databases">
        <title>Whole genome shotgun sequence of Actinoplanes durhamensis NBRC 14914.</title>
        <authorList>
            <person name="Komaki H."/>
            <person name="Tamura T."/>
        </authorList>
    </citation>
    <scope>NUCLEOTIDE SEQUENCE [LARGE SCALE GENOMIC DNA]</scope>
    <source>
        <strain evidence="2 3">NBRC 14914</strain>
    </source>
</reference>
<evidence type="ECO:0000313" key="3">
    <source>
        <dbReference type="Proteomes" id="UP000637628"/>
    </source>
</evidence>
<name>A0ABQ3ZA79_9ACTN</name>
<keyword evidence="3" id="KW-1185">Reference proteome</keyword>
<organism evidence="2 3">
    <name type="scientific">Paractinoplanes durhamensis</name>
    <dbReference type="NCBI Taxonomy" id="113563"/>
    <lineage>
        <taxon>Bacteria</taxon>
        <taxon>Bacillati</taxon>
        <taxon>Actinomycetota</taxon>
        <taxon>Actinomycetes</taxon>
        <taxon>Micromonosporales</taxon>
        <taxon>Micromonosporaceae</taxon>
        <taxon>Paractinoplanes</taxon>
    </lineage>
</organism>
<dbReference type="RefSeq" id="WP_203734304.1">
    <property type="nucleotide sequence ID" value="NZ_BAAATX010000035.1"/>
</dbReference>